<feature type="region of interest" description="Disordered" evidence="5">
    <location>
        <begin position="578"/>
        <end position="600"/>
    </location>
</feature>
<protein>
    <recommendedName>
        <fullName evidence="6">Protein kinase domain-containing protein</fullName>
    </recommendedName>
</protein>
<dbReference type="InterPro" id="IPR051681">
    <property type="entry name" value="Ser/Thr_Kinases-Pseudokinases"/>
</dbReference>
<feature type="compositionally biased region" description="Low complexity" evidence="5">
    <location>
        <begin position="578"/>
        <end position="595"/>
    </location>
</feature>
<organism evidence="7 8">
    <name type="scientific">Basidiobolus ranarum</name>
    <dbReference type="NCBI Taxonomy" id="34480"/>
    <lineage>
        <taxon>Eukaryota</taxon>
        <taxon>Fungi</taxon>
        <taxon>Fungi incertae sedis</taxon>
        <taxon>Zoopagomycota</taxon>
        <taxon>Entomophthoromycotina</taxon>
        <taxon>Basidiobolomycetes</taxon>
        <taxon>Basidiobolales</taxon>
        <taxon>Basidiobolaceae</taxon>
        <taxon>Basidiobolus</taxon>
    </lineage>
</organism>
<keyword evidence="8" id="KW-1185">Reference proteome</keyword>
<sequence>MDQLPNEVSALILALHRIEQKLGRVELIKRQSQKVCERLSALLNALICLKQHEVVDPTIQESLCLLRQAVERTEDIIEKFIPKPDQPKAENWYHEAVRHGVQNIEFLHIHKLTYTATHLLSIALNLEHDFDTSCIFTAGTEDYNELVQRWDEIKSRFLEGITDLPLQDPIHVKLKRSLDYQLGKLSKLIKIKEIDDISEVSNTSMEIPFFELSFLEHLGSSPSGSVYRGIYRGEGVAIKQLHFDSFVSHEWIKQLRQRVSALCELRSQHINSLIGACLEPGRYCIVMPYMAKRDLAQHLRSSHFSWGRRIQYALNIARGLRYLKCIPMAHGNLRCNNIMLDINDEVYLSDFAFWDLNSTVQPQCSSRHQIPAHILPWCAPELYMPGSRLDVKCDIYSFGFILWELATQSLPFHNLGEAEIRQKVQNGERPQLYVEPPFLNFTQLMHACWKQDRRDRIDVNMLIQNLEEMHDLEKRLEVENNSCYHQSEQIEPELSSPHELNSSPFHPLPVTAPVSHPSSSGEDPAGTSLIFNPETPNLTDINSDRNSHSIGREVQHSFSYDNHSTFRSVEIMTNQVISASESPSTPRSSTPNQTPHLNDGLDEVEHSFIPEDNTNYHVSNGDSISNANGTPSRMRGPYVKKKVQMPKDRLEPGSHLPVHIEKRKRCYLCRHNCQRDGKSSSKAYQSNTKCQACDVVLCHTPKRNCFVLYHTSNSTN</sequence>
<gene>
    <name evidence="7" type="ORF">K7432_006290</name>
</gene>
<keyword evidence="2" id="KW-0547">Nucleotide-binding</keyword>
<proteinExistence type="predicted"/>
<dbReference type="PANTHER" id="PTHR44329">
    <property type="entry name" value="SERINE/THREONINE-PROTEIN KINASE TNNI3K-RELATED"/>
    <property type="match status" value="1"/>
</dbReference>
<dbReference type="InterPro" id="IPR001245">
    <property type="entry name" value="Ser-Thr/Tyr_kinase_cat_dom"/>
</dbReference>
<dbReference type="Pfam" id="PF07714">
    <property type="entry name" value="PK_Tyr_Ser-Thr"/>
    <property type="match status" value="1"/>
</dbReference>
<dbReference type="SUPFAM" id="SSF56112">
    <property type="entry name" value="Protein kinase-like (PK-like)"/>
    <property type="match status" value="1"/>
</dbReference>
<evidence type="ECO:0000256" key="3">
    <source>
        <dbReference type="ARBA" id="ARBA00022777"/>
    </source>
</evidence>
<dbReference type="Proteomes" id="UP001479436">
    <property type="component" value="Unassembled WGS sequence"/>
</dbReference>
<evidence type="ECO:0000256" key="2">
    <source>
        <dbReference type="ARBA" id="ARBA00022741"/>
    </source>
</evidence>
<evidence type="ECO:0000256" key="5">
    <source>
        <dbReference type="SAM" id="MobiDB-lite"/>
    </source>
</evidence>
<keyword evidence="4" id="KW-0067">ATP-binding</keyword>
<evidence type="ECO:0000313" key="7">
    <source>
        <dbReference type="EMBL" id="KAK9765409.1"/>
    </source>
</evidence>
<feature type="compositionally biased region" description="Polar residues" evidence="5">
    <location>
        <begin position="612"/>
        <end position="631"/>
    </location>
</feature>
<dbReference type="Gene3D" id="1.10.510.10">
    <property type="entry name" value="Transferase(Phosphotransferase) domain 1"/>
    <property type="match status" value="1"/>
</dbReference>
<comment type="caution">
    <text evidence="7">The sequence shown here is derived from an EMBL/GenBank/DDBJ whole genome shotgun (WGS) entry which is preliminary data.</text>
</comment>
<accession>A0ABR2WV57</accession>
<dbReference type="EMBL" id="JASJQH010000272">
    <property type="protein sequence ID" value="KAK9765409.1"/>
    <property type="molecule type" value="Genomic_DNA"/>
</dbReference>
<evidence type="ECO:0000256" key="4">
    <source>
        <dbReference type="ARBA" id="ARBA00022840"/>
    </source>
</evidence>
<keyword evidence="1" id="KW-0808">Transferase</keyword>
<evidence type="ECO:0000313" key="8">
    <source>
        <dbReference type="Proteomes" id="UP001479436"/>
    </source>
</evidence>
<dbReference type="InterPro" id="IPR011009">
    <property type="entry name" value="Kinase-like_dom_sf"/>
</dbReference>
<keyword evidence="3" id="KW-0418">Kinase</keyword>
<dbReference type="PANTHER" id="PTHR44329:SF288">
    <property type="entry name" value="MITOGEN-ACTIVATED PROTEIN KINASE KINASE KINASE 20"/>
    <property type="match status" value="1"/>
</dbReference>
<feature type="region of interest" description="Disordered" evidence="5">
    <location>
        <begin position="488"/>
        <end position="547"/>
    </location>
</feature>
<feature type="domain" description="Protein kinase" evidence="6">
    <location>
        <begin position="212"/>
        <end position="473"/>
    </location>
</feature>
<dbReference type="PROSITE" id="PS50011">
    <property type="entry name" value="PROTEIN_KINASE_DOM"/>
    <property type="match status" value="1"/>
</dbReference>
<reference evidence="7 8" key="1">
    <citation type="submission" date="2023-04" db="EMBL/GenBank/DDBJ databases">
        <title>Genome of Basidiobolus ranarum AG-B5.</title>
        <authorList>
            <person name="Stajich J.E."/>
            <person name="Carter-House D."/>
            <person name="Gryganskyi A."/>
        </authorList>
    </citation>
    <scope>NUCLEOTIDE SEQUENCE [LARGE SCALE GENOMIC DNA]</scope>
    <source>
        <strain evidence="7 8">AG-B5</strain>
    </source>
</reference>
<evidence type="ECO:0000259" key="6">
    <source>
        <dbReference type="PROSITE" id="PS50011"/>
    </source>
</evidence>
<dbReference type="InterPro" id="IPR000719">
    <property type="entry name" value="Prot_kinase_dom"/>
</dbReference>
<name>A0ABR2WV57_9FUNG</name>
<feature type="region of interest" description="Disordered" evidence="5">
    <location>
        <begin position="612"/>
        <end position="637"/>
    </location>
</feature>
<evidence type="ECO:0000256" key="1">
    <source>
        <dbReference type="ARBA" id="ARBA00022679"/>
    </source>
</evidence>